<accession>A0A1G6KSZ4</accession>
<dbReference type="InterPro" id="IPR049744">
    <property type="entry name" value="CC/Se_fam"/>
</dbReference>
<dbReference type="OrthoDB" id="1682681at2"/>
<keyword evidence="2" id="KW-1185">Reference proteome</keyword>
<dbReference type="RefSeq" id="WP_025391552.1">
    <property type="nucleotide sequence ID" value="NZ_FMYU01000004.1"/>
</dbReference>
<protein>
    <submittedName>
        <fullName evidence="1">Uncharacterized protein</fullName>
    </submittedName>
</protein>
<dbReference type="EMBL" id="FMYU01000004">
    <property type="protein sequence ID" value="SDC34084.1"/>
    <property type="molecule type" value="Genomic_DNA"/>
</dbReference>
<dbReference type="NCBIfam" id="NF041239">
    <property type="entry name" value="Moor_selen_rel"/>
    <property type="match status" value="1"/>
</dbReference>
<dbReference type="AlphaFoldDB" id="A0A1G6KSZ4"/>
<evidence type="ECO:0000313" key="2">
    <source>
        <dbReference type="Proteomes" id="UP000199411"/>
    </source>
</evidence>
<reference evidence="2" key="1">
    <citation type="submission" date="2016-10" db="EMBL/GenBank/DDBJ databases">
        <authorList>
            <person name="Varghese N."/>
            <person name="Submissions S."/>
        </authorList>
    </citation>
    <scope>NUCLEOTIDE SEQUENCE [LARGE SCALE GENOMIC DNA]</scope>
    <source>
        <strain evidence="2">DSM 8415</strain>
    </source>
</reference>
<sequence length="92" mass="10292">MKIDASARDYILKKGGKVSITYHDVANTCIDVKTIPEVSIGLPLNPDKYILVNIDGVDVYIDKFVGDSENFTIKLNKILGFKYLVLDGWKTI</sequence>
<name>A0A1G6KSZ4_9BACT</name>
<gene>
    <name evidence="1" type="ORF">SAMN05660835_00682</name>
</gene>
<organism evidence="1 2">
    <name type="scientific">Desulfurella multipotens</name>
    <dbReference type="NCBI Taxonomy" id="79269"/>
    <lineage>
        <taxon>Bacteria</taxon>
        <taxon>Pseudomonadati</taxon>
        <taxon>Campylobacterota</taxon>
        <taxon>Desulfurellia</taxon>
        <taxon>Desulfurellales</taxon>
        <taxon>Desulfurellaceae</taxon>
        <taxon>Desulfurella</taxon>
    </lineage>
</organism>
<dbReference type="Proteomes" id="UP000199411">
    <property type="component" value="Unassembled WGS sequence"/>
</dbReference>
<evidence type="ECO:0000313" key="1">
    <source>
        <dbReference type="EMBL" id="SDC34084.1"/>
    </source>
</evidence>
<proteinExistence type="predicted"/>